<feature type="compositionally biased region" description="Low complexity" evidence="9">
    <location>
        <begin position="307"/>
        <end position="322"/>
    </location>
</feature>
<keyword evidence="1 8" id="KW-0963">Cytoplasm</keyword>
<evidence type="ECO:0000259" key="10">
    <source>
        <dbReference type="Pfam" id="PF12804"/>
    </source>
</evidence>
<feature type="domain" description="MobA-like NTP transferase" evidence="10">
    <location>
        <begin position="69"/>
        <end position="226"/>
    </location>
</feature>
<dbReference type="CDD" id="cd02503">
    <property type="entry name" value="MobA"/>
    <property type="match status" value="1"/>
</dbReference>
<dbReference type="Gene3D" id="3.90.550.10">
    <property type="entry name" value="Spore Coat Polysaccharide Biosynthesis Protein SpsA, Chain A"/>
    <property type="match status" value="1"/>
</dbReference>
<comment type="subcellular location">
    <subcellularLocation>
        <location evidence="8">Cytoplasm</location>
    </subcellularLocation>
</comment>
<feature type="binding site" evidence="8">
    <location>
        <position position="164"/>
    </location>
    <ligand>
        <name>GTP</name>
        <dbReference type="ChEBI" id="CHEBI:37565"/>
    </ligand>
</feature>
<evidence type="ECO:0000256" key="4">
    <source>
        <dbReference type="ARBA" id="ARBA00022741"/>
    </source>
</evidence>
<evidence type="ECO:0000256" key="7">
    <source>
        <dbReference type="ARBA" id="ARBA00023150"/>
    </source>
</evidence>
<keyword evidence="11" id="KW-0548">Nucleotidyltransferase</keyword>
<comment type="domain">
    <text evidence="8">The N-terminal domain determines nucleotide recognition and specific binding, while the C-terminal domain determines the specific binding to the target protein.</text>
</comment>
<keyword evidence="12" id="KW-1185">Reference proteome</keyword>
<dbReference type="GO" id="GO:0061603">
    <property type="term" value="F:molybdenum cofactor guanylyltransferase activity"/>
    <property type="evidence" value="ECO:0007669"/>
    <property type="project" value="UniProtKB-EC"/>
</dbReference>
<dbReference type="GO" id="GO:0005525">
    <property type="term" value="F:GTP binding"/>
    <property type="evidence" value="ECO:0007669"/>
    <property type="project" value="UniProtKB-UniRule"/>
</dbReference>
<feature type="binding site" evidence="8">
    <location>
        <position position="84"/>
    </location>
    <ligand>
        <name>GTP</name>
        <dbReference type="ChEBI" id="CHEBI:37565"/>
    </ligand>
</feature>
<dbReference type="GO" id="GO:0005737">
    <property type="term" value="C:cytoplasm"/>
    <property type="evidence" value="ECO:0007669"/>
    <property type="project" value="UniProtKB-SubCell"/>
</dbReference>
<accession>A0A518CZU3</accession>
<evidence type="ECO:0000256" key="9">
    <source>
        <dbReference type="SAM" id="MobiDB-lite"/>
    </source>
</evidence>
<feature type="binding site" evidence="8">
    <location>
        <position position="164"/>
    </location>
    <ligand>
        <name>Mg(2+)</name>
        <dbReference type="ChEBI" id="CHEBI:18420"/>
    </ligand>
</feature>
<organism evidence="11 12">
    <name type="scientific">Rohdeia mirabilis</name>
    <dbReference type="NCBI Taxonomy" id="2528008"/>
    <lineage>
        <taxon>Bacteria</taxon>
        <taxon>Pseudomonadati</taxon>
        <taxon>Planctomycetota</taxon>
        <taxon>Planctomycetia</taxon>
        <taxon>Planctomycetia incertae sedis</taxon>
        <taxon>Rohdeia</taxon>
    </lineage>
</organism>
<dbReference type="AlphaFoldDB" id="A0A518CZU3"/>
<evidence type="ECO:0000313" key="12">
    <source>
        <dbReference type="Proteomes" id="UP000319342"/>
    </source>
</evidence>
<keyword evidence="6 8" id="KW-0342">GTP-binding</keyword>
<keyword evidence="4 8" id="KW-0547">Nucleotide-binding</keyword>
<gene>
    <name evidence="8 11" type="primary">mobA</name>
    <name evidence="11" type="ORF">Pla163_18630</name>
</gene>
<keyword evidence="2 8" id="KW-0808">Transferase</keyword>
<dbReference type="Pfam" id="PF12804">
    <property type="entry name" value="NTP_transf_3"/>
    <property type="match status" value="1"/>
</dbReference>
<name>A0A518CZU3_9BACT</name>
<dbReference type="PANTHER" id="PTHR19136:SF81">
    <property type="entry name" value="MOLYBDENUM COFACTOR GUANYLYLTRANSFERASE"/>
    <property type="match status" value="1"/>
</dbReference>
<evidence type="ECO:0000256" key="3">
    <source>
        <dbReference type="ARBA" id="ARBA00022723"/>
    </source>
</evidence>
<dbReference type="GO" id="GO:0046872">
    <property type="term" value="F:metal ion binding"/>
    <property type="evidence" value="ECO:0007669"/>
    <property type="project" value="UniProtKB-KW"/>
</dbReference>
<dbReference type="InterPro" id="IPR025877">
    <property type="entry name" value="MobA-like_NTP_Trfase"/>
</dbReference>
<keyword evidence="5 8" id="KW-0460">Magnesium</keyword>
<comment type="caution">
    <text evidence="8">Lacks conserved residue(s) required for the propagation of feature annotation.</text>
</comment>
<evidence type="ECO:0000256" key="5">
    <source>
        <dbReference type="ARBA" id="ARBA00022842"/>
    </source>
</evidence>
<dbReference type="InterPro" id="IPR029044">
    <property type="entry name" value="Nucleotide-diphossugar_trans"/>
</dbReference>
<feature type="binding site" evidence="8">
    <location>
        <begin position="72"/>
        <end position="74"/>
    </location>
    <ligand>
        <name>GTP</name>
        <dbReference type="ChEBI" id="CHEBI:37565"/>
    </ligand>
</feature>
<feature type="binding site" evidence="8">
    <location>
        <position position="134"/>
    </location>
    <ligand>
        <name>GTP</name>
        <dbReference type="ChEBI" id="CHEBI:37565"/>
    </ligand>
</feature>
<evidence type="ECO:0000256" key="6">
    <source>
        <dbReference type="ARBA" id="ARBA00023134"/>
    </source>
</evidence>
<keyword evidence="7 8" id="KW-0501">Molybdenum cofactor biosynthesis</keyword>
<evidence type="ECO:0000256" key="8">
    <source>
        <dbReference type="HAMAP-Rule" id="MF_00316"/>
    </source>
</evidence>
<evidence type="ECO:0000313" key="11">
    <source>
        <dbReference type="EMBL" id="QDU84749.1"/>
    </source>
</evidence>
<dbReference type="GO" id="GO:0006777">
    <property type="term" value="P:Mo-molybdopterin cofactor biosynthetic process"/>
    <property type="evidence" value="ECO:0007669"/>
    <property type="project" value="UniProtKB-KW"/>
</dbReference>
<proteinExistence type="inferred from homology"/>
<dbReference type="EMBL" id="CP036290">
    <property type="protein sequence ID" value="QDU84749.1"/>
    <property type="molecule type" value="Genomic_DNA"/>
</dbReference>
<keyword evidence="3 8" id="KW-0479">Metal-binding</keyword>
<dbReference type="Proteomes" id="UP000319342">
    <property type="component" value="Chromosome"/>
</dbReference>
<evidence type="ECO:0000256" key="1">
    <source>
        <dbReference type="ARBA" id="ARBA00022490"/>
    </source>
</evidence>
<dbReference type="HAMAP" id="MF_00316">
    <property type="entry name" value="MobA"/>
    <property type="match status" value="1"/>
</dbReference>
<evidence type="ECO:0000256" key="2">
    <source>
        <dbReference type="ARBA" id="ARBA00022679"/>
    </source>
</evidence>
<dbReference type="InterPro" id="IPR013482">
    <property type="entry name" value="Molybde_CF_guanTrfase"/>
</dbReference>
<sequence length="322" mass="34020">MVARRGLAPGGSYAERTRTMQPPADRDGRRSAHDEDFEVRGDGDVHRALDEVDEGAASAARARATGLGALVLCGGASTRFGSDKALAEVAGTTLLERTLDLLAQRTDDLVVATGHAPRYADVLERFRGLRVALDREPGLGPLAGLEAGLARFDPRSSVLVVACDLPNLDLRTLDALVAERHRADLDLCLWRDGDGLHPLLGCYRASVLPAVRAALDRGERRLVAFHGGADVPPAGRTDARSLAVDVPARDRLSQGGPESSADVARSNGTVPALRVGYLSADGTRDRSDPAANANSRSELRRILGGLPASEESPSAPRRPSTP</sequence>
<dbReference type="EC" id="2.7.7.77" evidence="8"/>
<dbReference type="PANTHER" id="PTHR19136">
    <property type="entry name" value="MOLYBDENUM COFACTOR GUANYLYLTRANSFERASE"/>
    <property type="match status" value="1"/>
</dbReference>
<feature type="region of interest" description="Disordered" evidence="9">
    <location>
        <begin position="247"/>
        <end position="322"/>
    </location>
</feature>
<comment type="function">
    <text evidence="8">Transfers a GMP moiety from GTP to Mo-molybdopterin (Mo-MPT) cofactor (Moco or molybdenum cofactor) to form Mo-molybdopterin guanine dinucleotide (Mo-MGD) cofactor.</text>
</comment>
<comment type="cofactor">
    <cofactor evidence="8">
        <name>Mg(2+)</name>
        <dbReference type="ChEBI" id="CHEBI:18420"/>
    </cofactor>
</comment>
<dbReference type="OrthoDB" id="9788394at2"/>
<feature type="region of interest" description="Disordered" evidence="9">
    <location>
        <begin position="1"/>
        <end position="36"/>
    </location>
</feature>
<dbReference type="SUPFAM" id="SSF53448">
    <property type="entry name" value="Nucleotide-diphospho-sugar transferases"/>
    <property type="match status" value="1"/>
</dbReference>
<comment type="similarity">
    <text evidence="8">Belongs to the MobA family.</text>
</comment>
<comment type="catalytic activity">
    <reaction evidence="8">
        <text>Mo-molybdopterin + GTP + H(+) = Mo-molybdopterin guanine dinucleotide + diphosphate</text>
        <dbReference type="Rhea" id="RHEA:34243"/>
        <dbReference type="ChEBI" id="CHEBI:15378"/>
        <dbReference type="ChEBI" id="CHEBI:33019"/>
        <dbReference type="ChEBI" id="CHEBI:37565"/>
        <dbReference type="ChEBI" id="CHEBI:71302"/>
        <dbReference type="ChEBI" id="CHEBI:71310"/>
        <dbReference type="EC" id="2.7.7.77"/>
    </reaction>
</comment>
<reference evidence="11 12" key="1">
    <citation type="submission" date="2019-02" db="EMBL/GenBank/DDBJ databases">
        <title>Deep-cultivation of Planctomycetes and their phenomic and genomic characterization uncovers novel biology.</title>
        <authorList>
            <person name="Wiegand S."/>
            <person name="Jogler M."/>
            <person name="Boedeker C."/>
            <person name="Pinto D."/>
            <person name="Vollmers J."/>
            <person name="Rivas-Marin E."/>
            <person name="Kohn T."/>
            <person name="Peeters S.H."/>
            <person name="Heuer A."/>
            <person name="Rast P."/>
            <person name="Oberbeckmann S."/>
            <person name="Bunk B."/>
            <person name="Jeske O."/>
            <person name="Meyerdierks A."/>
            <person name="Storesund J.E."/>
            <person name="Kallscheuer N."/>
            <person name="Luecker S."/>
            <person name="Lage O.M."/>
            <person name="Pohl T."/>
            <person name="Merkel B.J."/>
            <person name="Hornburger P."/>
            <person name="Mueller R.-W."/>
            <person name="Bruemmer F."/>
            <person name="Labrenz M."/>
            <person name="Spormann A.M."/>
            <person name="Op den Camp H."/>
            <person name="Overmann J."/>
            <person name="Amann R."/>
            <person name="Jetten M.S.M."/>
            <person name="Mascher T."/>
            <person name="Medema M.H."/>
            <person name="Devos D.P."/>
            <person name="Kaster A.-K."/>
            <person name="Ovreas L."/>
            <person name="Rohde M."/>
            <person name="Galperin M.Y."/>
            <person name="Jogler C."/>
        </authorList>
    </citation>
    <scope>NUCLEOTIDE SEQUENCE [LARGE SCALE GENOMIC DNA]</scope>
    <source>
        <strain evidence="11 12">Pla163</strain>
    </source>
</reference>
<protein>
    <recommendedName>
        <fullName evidence="8">Probable molybdenum cofactor guanylyltransferase</fullName>
        <shortName evidence="8">MoCo guanylyltransferase</shortName>
        <ecNumber evidence="8">2.7.7.77</ecNumber>
    </recommendedName>
    <alternativeName>
        <fullName evidence="8">GTP:molybdopterin guanylyltransferase</fullName>
    </alternativeName>
    <alternativeName>
        <fullName evidence="8">Mo-MPT guanylyltransferase</fullName>
    </alternativeName>
    <alternativeName>
        <fullName evidence="8">Molybdopterin guanylyltransferase</fullName>
    </alternativeName>
    <alternativeName>
        <fullName evidence="8">Molybdopterin-guanine dinucleotide synthase</fullName>
        <shortName evidence="8">MGD synthase</shortName>
    </alternativeName>
</protein>
<feature type="compositionally biased region" description="Basic and acidic residues" evidence="9">
    <location>
        <begin position="24"/>
        <end position="36"/>
    </location>
</feature>